<organism evidence="1 2">
    <name type="scientific">Lecanicillium saksenae</name>
    <dbReference type="NCBI Taxonomy" id="468837"/>
    <lineage>
        <taxon>Eukaryota</taxon>
        <taxon>Fungi</taxon>
        <taxon>Dikarya</taxon>
        <taxon>Ascomycota</taxon>
        <taxon>Pezizomycotina</taxon>
        <taxon>Sordariomycetes</taxon>
        <taxon>Hypocreomycetidae</taxon>
        <taxon>Hypocreales</taxon>
        <taxon>Cordycipitaceae</taxon>
        <taxon>Lecanicillium</taxon>
    </lineage>
</organism>
<dbReference type="EMBL" id="JANAKD010000597">
    <property type="protein sequence ID" value="KAJ3492475.1"/>
    <property type="molecule type" value="Genomic_DNA"/>
</dbReference>
<gene>
    <name evidence="1" type="ORF">NLG97_g5370</name>
</gene>
<accession>A0ACC1QUE2</accession>
<evidence type="ECO:0000313" key="1">
    <source>
        <dbReference type="EMBL" id="KAJ3492475.1"/>
    </source>
</evidence>
<protein>
    <submittedName>
        <fullName evidence="1">Uncharacterized protein</fullName>
    </submittedName>
</protein>
<sequence>MNTKTGETALLYAIRTGKSVEAGHLLKHGANPNDGYDGKQSSSKGIPLPSPLVQAVVKRDVELIRLLRSYGAKLDETMLEFAKVVVEEPQIFETITAPSANVSTGQQRRGREFSVQVDISMGQGNPPRAASPPPAYEAVSTPAGK</sequence>
<comment type="caution">
    <text evidence="1">The sequence shown here is derived from an EMBL/GenBank/DDBJ whole genome shotgun (WGS) entry which is preliminary data.</text>
</comment>
<reference evidence="1" key="1">
    <citation type="submission" date="2022-07" db="EMBL/GenBank/DDBJ databases">
        <title>Genome Sequence of Lecanicillium saksenae.</title>
        <authorList>
            <person name="Buettner E."/>
        </authorList>
    </citation>
    <scope>NUCLEOTIDE SEQUENCE</scope>
    <source>
        <strain evidence="1">VT-O1</strain>
    </source>
</reference>
<name>A0ACC1QUE2_9HYPO</name>
<proteinExistence type="predicted"/>
<dbReference type="Proteomes" id="UP001148737">
    <property type="component" value="Unassembled WGS sequence"/>
</dbReference>
<keyword evidence="2" id="KW-1185">Reference proteome</keyword>
<evidence type="ECO:0000313" key="2">
    <source>
        <dbReference type="Proteomes" id="UP001148737"/>
    </source>
</evidence>